<organism evidence="2 3">
    <name type="scientific">Gloeophyllum trabeum (strain ATCC 11539 / FP-39264 / Madison 617)</name>
    <name type="common">Brown rot fungus</name>
    <dbReference type="NCBI Taxonomy" id="670483"/>
    <lineage>
        <taxon>Eukaryota</taxon>
        <taxon>Fungi</taxon>
        <taxon>Dikarya</taxon>
        <taxon>Basidiomycota</taxon>
        <taxon>Agaricomycotina</taxon>
        <taxon>Agaricomycetes</taxon>
        <taxon>Gloeophyllales</taxon>
        <taxon>Gloeophyllaceae</taxon>
        <taxon>Gloeophyllum</taxon>
    </lineage>
</organism>
<accession>S7Q1H5</accession>
<name>S7Q1H5_GLOTA</name>
<feature type="region of interest" description="Disordered" evidence="1">
    <location>
        <begin position="57"/>
        <end position="89"/>
    </location>
</feature>
<evidence type="ECO:0000256" key="1">
    <source>
        <dbReference type="SAM" id="MobiDB-lite"/>
    </source>
</evidence>
<dbReference type="RefSeq" id="XP_007868101.1">
    <property type="nucleotide sequence ID" value="XM_007869910.1"/>
</dbReference>
<evidence type="ECO:0000313" key="2">
    <source>
        <dbReference type="EMBL" id="EPQ53821.1"/>
    </source>
</evidence>
<dbReference type="AlphaFoldDB" id="S7Q1H5"/>
<dbReference type="Proteomes" id="UP000030669">
    <property type="component" value="Unassembled WGS sequence"/>
</dbReference>
<reference evidence="2 3" key="1">
    <citation type="journal article" date="2012" name="Science">
        <title>The Paleozoic origin of enzymatic lignin decomposition reconstructed from 31 fungal genomes.</title>
        <authorList>
            <person name="Floudas D."/>
            <person name="Binder M."/>
            <person name="Riley R."/>
            <person name="Barry K."/>
            <person name="Blanchette R.A."/>
            <person name="Henrissat B."/>
            <person name="Martinez A.T."/>
            <person name="Otillar R."/>
            <person name="Spatafora J.W."/>
            <person name="Yadav J.S."/>
            <person name="Aerts A."/>
            <person name="Benoit I."/>
            <person name="Boyd A."/>
            <person name="Carlson A."/>
            <person name="Copeland A."/>
            <person name="Coutinho P.M."/>
            <person name="de Vries R.P."/>
            <person name="Ferreira P."/>
            <person name="Findley K."/>
            <person name="Foster B."/>
            <person name="Gaskell J."/>
            <person name="Glotzer D."/>
            <person name="Gorecki P."/>
            <person name="Heitman J."/>
            <person name="Hesse C."/>
            <person name="Hori C."/>
            <person name="Igarashi K."/>
            <person name="Jurgens J.A."/>
            <person name="Kallen N."/>
            <person name="Kersten P."/>
            <person name="Kohler A."/>
            <person name="Kuees U."/>
            <person name="Kumar T.K.A."/>
            <person name="Kuo A."/>
            <person name="LaButti K."/>
            <person name="Larrondo L.F."/>
            <person name="Lindquist E."/>
            <person name="Ling A."/>
            <person name="Lombard V."/>
            <person name="Lucas S."/>
            <person name="Lundell T."/>
            <person name="Martin R."/>
            <person name="McLaughlin D.J."/>
            <person name="Morgenstern I."/>
            <person name="Morin E."/>
            <person name="Murat C."/>
            <person name="Nagy L.G."/>
            <person name="Nolan M."/>
            <person name="Ohm R.A."/>
            <person name="Patyshakuliyeva A."/>
            <person name="Rokas A."/>
            <person name="Ruiz-Duenas F.J."/>
            <person name="Sabat G."/>
            <person name="Salamov A."/>
            <person name="Samejima M."/>
            <person name="Schmutz J."/>
            <person name="Slot J.C."/>
            <person name="St John F."/>
            <person name="Stenlid J."/>
            <person name="Sun H."/>
            <person name="Sun S."/>
            <person name="Syed K."/>
            <person name="Tsang A."/>
            <person name="Wiebenga A."/>
            <person name="Young D."/>
            <person name="Pisabarro A."/>
            <person name="Eastwood D.C."/>
            <person name="Martin F."/>
            <person name="Cullen D."/>
            <person name="Grigoriev I.V."/>
            <person name="Hibbett D.S."/>
        </authorList>
    </citation>
    <scope>NUCLEOTIDE SEQUENCE [LARGE SCALE GENOMIC DNA]</scope>
    <source>
        <strain evidence="2 3">ATCC 11539</strain>
    </source>
</reference>
<gene>
    <name evidence="2" type="ORF">GLOTRDRAFT_131151</name>
</gene>
<proteinExistence type="predicted"/>
<evidence type="ECO:0000313" key="3">
    <source>
        <dbReference type="Proteomes" id="UP000030669"/>
    </source>
</evidence>
<dbReference type="EMBL" id="KB469305">
    <property type="protein sequence ID" value="EPQ53821.1"/>
    <property type="molecule type" value="Genomic_DNA"/>
</dbReference>
<sequence length="89" mass="10375">MPPAVSDYPDDLIRCYTGRQKIKDFLETFVKEARPAMWVVFHSYFNLPPWDVLRKELESDLPDEDEEQFDDDPDGASSSDVDEEDDDDD</sequence>
<dbReference type="HOGENOM" id="CLU_2454936_0_0_1"/>
<keyword evidence="3" id="KW-1185">Reference proteome</keyword>
<dbReference type="GeneID" id="19302240"/>
<feature type="compositionally biased region" description="Acidic residues" evidence="1">
    <location>
        <begin position="59"/>
        <end position="89"/>
    </location>
</feature>
<dbReference type="KEGG" id="gtr:GLOTRDRAFT_131151"/>
<protein>
    <submittedName>
        <fullName evidence="2">Uncharacterized protein</fullName>
    </submittedName>
</protein>